<name>A0A6J6Y6Z8_9ZZZZ</name>
<dbReference type="Pfam" id="PF09972">
    <property type="entry name" value="DUF2207"/>
    <property type="match status" value="1"/>
</dbReference>
<dbReference type="Pfam" id="PF20990">
    <property type="entry name" value="DUF2207_C"/>
    <property type="match status" value="1"/>
</dbReference>
<dbReference type="InterPro" id="IPR018702">
    <property type="entry name" value="DUF2207"/>
</dbReference>
<evidence type="ECO:0000259" key="4">
    <source>
        <dbReference type="Pfam" id="PF20990"/>
    </source>
</evidence>
<sequence>MARRWSYWHILFLILGLIPPSLIFLGPTVLNPSLVNLIDTSTGPNVDAPLPEPTTDELSNMAGLTSDEIITQIEKQNLWNFGEDTTRSFDVIAQIQPDHSVVITEKITQVFRTDRHGIERSIPIEYSGLDSHVIRAMQIATSEGTPDSLEITDIGGAVNVRIGDADTTITNAHTYELSYQIEDVLIINGDTATLPLDAITDWRQHTDSLTYTVIGPSGPLDSRCYQGAMNTQSPCDENTPTPDGARFSASNLAPNSAFTIEVDFPSALFDSSATLMNRSQSVPAAVFAIVLLYLALFAAIAINLKRYRRQRSMAIAGISETFSGPMSLDLADRMQRPILPPPPPGTPTILPTATSQEIPIEFVPPVNLDPACLLRIKDGSKVNVSHMLAATLVDLAADGVISLTQVNKAWVVSRIVQPPRQVKSYELTLLTALLGDKDEAALSNKSTALSTKVRTYVQEVDEQLRSLGLLTNKTLTAGFISRRGKFSALAGFIGMIIIVAIFAAGVGSLTNILIFLLPAAAFFMSGIIFAFGIIIIVAIFAAGVGSGSDSLNFFLPAAAFLISGIILAYGRLSHSGKIDSFTSRGLGTALRAEGFERFFRESESAHAQAAERMGLMREYMGYAVAFNAVTTWVNAMPQAQLEQWNMNTSPLLFATLPQQRIWSDATTTAYTPVSTGNSSGFSSGGGFSGGGGGFGGGGGGSW</sequence>
<feature type="region of interest" description="Disordered" evidence="1">
    <location>
        <begin position="682"/>
        <end position="702"/>
    </location>
</feature>
<feature type="transmembrane region" description="Helical" evidence="2">
    <location>
        <begin position="512"/>
        <end position="541"/>
    </location>
</feature>
<protein>
    <submittedName>
        <fullName evidence="6">Unannotated protein</fullName>
    </submittedName>
</protein>
<keyword evidence="2" id="KW-1133">Transmembrane helix</keyword>
<gene>
    <name evidence="5" type="ORF">UFOPK2658_01183</name>
    <name evidence="6" type="ORF">UFOPK3004_00830</name>
    <name evidence="7" type="ORF">UFOPK3304_01790</name>
    <name evidence="8" type="ORF">UFOPK4134_01448</name>
</gene>
<feature type="transmembrane region" description="Helical" evidence="2">
    <location>
        <begin position="284"/>
        <end position="304"/>
    </location>
</feature>
<accession>A0A6J6Y6Z8</accession>
<evidence type="ECO:0000256" key="2">
    <source>
        <dbReference type="SAM" id="Phobius"/>
    </source>
</evidence>
<evidence type="ECO:0000313" key="6">
    <source>
        <dbReference type="EMBL" id="CAB4803893.1"/>
    </source>
</evidence>
<feature type="domain" description="Predicted membrane protein YciQ-like C-terminal" evidence="4">
    <location>
        <begin position="364"/>
        <end position="636"/>
    </location>
</feature>
<reference evidence="6" key="1">
    <citation type="submission" date="2020-05" db="EMBL/GenBank/DDBJ databases">
        <authorList>
            <person name="Chiriac C."/>
            <person name="Salcher M."/>
            <person name="Ghai R."/>
            <person name="Kavagutti S V."/>
        </authorList>
    </citation>
    <scope>NUCLEOTIDE SEQUENCE</scope>
</reference>
<evidence type="ECO:0000313" key="5">
    <source>
        <dbReference type="EMBL" id="CAB4723034.1"/>
    </source>
</evidence>
<dbReference type="InterPro" id="IPR048389">
    <property type="entry name" value="YciQ-like_C"/>
</dbReference>
<dbReference type="EMBL" id="CAFBPS010000134">
    <property type="protein sequence ID" value="CAB5035281.1"/>
    <property type="molecule type" value="Genomic_DNA"/>
</dbReference>
<keyword evidence="2" id="KW-0812">Transmembrane</keyword>
<evidence type="ECO:0000313" key="8">
    <source>
        <dbReference type="EMBL" id="CAB5035281.1"/>
    </source>
</evidence>
<organism evidence="6">
    <name type="scientific">freshwater metagenome</name>
    <dbReference type="NCBI Taxonomy" id="449393"/>
    <lineage>
        <taxon>unclassified sequences</taxon>
        <taxon>metagenomes</taxon>
        <taxon>ecological metagenomes</taxon>
    </lineage>
</organism>
<evidence type="ECO:0000259" key="3">
    <source>
        <dbReference type="Pfam" id="PF09972"/>
    </source>
</evidence>
<feature type="domain" description="DUF2207" evidence="3">
    <location>
        <begin position="87"/>
        <end position="264"/>
    </location>
</feature>
<feature type="transmembrane region" description="Helical" evidence="2">
    <location>
        <begin position="486"/>
        <end position="506"/>
    </location>
</feature>
<dbReference type="EMBL" id="CAEZYH010000051">
    <property type="protein sequence ID" value="CAB4723034.1"/>
    <property type="molecule type" value="Genomic_DNA"/>
</dbReference>
<feature type="transmembrane region" description="Helical" evidence="2">
    <location>
        <begin position="553"/>
        <end position="572"/>
    </location>
</feature>
<proteinExistence type="predicted"/>
<keyword evidence="2" id="KW-0472">Membrane</keyword>
<dbReference type="EMBL" id="CAFBLJ010000150">
    <property type="protein sequence ID" value="CAB4882541.1"/>
    <property type="molecule type" value="Genomic_DNA"/>
</dbReference>
<dbReference type="AlphaFoldDB" id="A0A6J6Y6Z8"/>
<evidence type="ECO:0000256" key="1">
    <source>
        <dbReference type="SAM" id="MobiDB-lite"/>
    </source>
</evidence>
<evidence type="ECO:0000313" key="7">
    <source>
        <dbReference type="EMBL" id="CAB4882541.1"/>
    </source>
</evidence>
<dbReference type="EMBL" id="CAFAAL010000060">
    <property type="protein sequence ID" value="CAB4803893.1"/>
    <property type="molecule type" value="Genomic_DNA"/>
</dbReference>